<evidence type="ECO:0000313" key="10">
    <source>
        <dbReference type="Proteomes" id="UP000183997"/>
    </source>
</evidence>
<dbReference type="AlphaFoldDB" id="A0A1M6Q2E7"/>
<keyword evidence="5 7" id="KW-1133">Transmembrane helix</keyword>
<dbReference type="PROSITE" id="PS50850">
    <property type="entry name" value="MFS"/>
    <property type="match status" value="1"/>
</dbReference>
<feature type="domain" description="Major facilitator superfamily (MFS) profile" evidence="8">
    <location>
        <begin position="11"/>
        <end position="401"/>
    </location>
</feature>
<dbReference type="RefSeq" id="WP_072911191.1">
    <property type="nucleotide sequence ID" value="NZ_FRAR01000007.1"/>
</dbReference>
<protein>
    <submittedName>
        <fullName evidence="9">MFS transporter, DHA3 family, macrolide efflux protein</fullName>
    </submittedName>
</protein>
<feature type="transmembrane region" description="Helical" evidence="7">
    <location>
        <begin position="348"/>
        <end position="370"/>
    </location>
</feature>
<keyword evidence="2" id="KW-0813">Transport</keyword>
<keyword evidence="4 7" id="KW-0812">Transmembrane</keyword>
<dbReference type="OrthoDB" id="9775268at2"/>
<dbReference type="InterPro" id="IPR004751">
    <property type="entry name" value="Drug_antiport"/>
</dbReference>
<dbReference type="Proteomes" id="UP000183997">
    <property type="component" value="Unassembled WGS sequence"/>
</dbReference>
<keyword evidence="10" id="KW-1185">Reference proteome</keyword>
<feature type="transmembrane region" description="Helical" evidence="7">
    <location>
        <begin position="12"/>
        <end position="37"/>
    </location>
</feature>
<evidence type="ECO:0000256" key="5">
    <source>
        <dbReference type="ARBA" id="ARBA00022989"/>
    </source>
</evidence>
<dbReference type="STRING" id="1121421.SAMN02745123_00860"/>
<evidence type="ECO:0000256" key="2">
    <source>
        <dbReference type="ARBA" id="ARBA00022448"/>
    </source>
</evidence>
<name>A0A1M6Q2E7_9FIRM</name>
<dbReference type="InterPro" id="IPR011701">
    <property type="entry name" value="MFS"/>
</dbReference>
<evidence type="ECO:0000256" key="4">
    <source>
        <dbReference type="ARBA" id="ARBA00022692"/>
    </source>
</evidence>
<feature type="transmembrane region" description="Helical" evidence="7">
    <location>
        <begin position="172"/>
        <end position="189"/>
    </location>
</feature>
<dbReference type="Gene3D" id="1.20.1250.20">
    <property type="entry name" value="MFS general substrate transporter like domains"/>
    <property type="match status" value="1"/>
</dbReference>
<feature type="transmembrane region" description="Helical" evidence="7">
    <location>
        <begin position="288"/>
        <end position="306"/>
    </location>
</feature>
<dbReference type="SUPFAM" id="SSF103473">
    <property type="entry name" value="MFS general substrate transporter"/>
    <property type="match status" value="1"/>
</dbReference>
<feature type="transmembrane region" description="Helical" evidence="7">
    <location>
        <begin position="222"/>
        <end position="243"/>
    </location>
</feature>
<dbReference type="PANTHER" id="PTHR43266">
    <property type="entry name" value="MACROLIDE-EFFLUX PROTEIN"/>
    <property type="match status" value="1"/>
</dbReference>
<feature type="transmembrane region" description="Helical" evidence="7">
    <location>
        <begin position="376"/>
        <end position="398"/>
    </location>
</feature>
<dbReference type="GO" id="GO:0005886">
    <property type="term" value="C:plasma membrane"/>
    <property type="evidence" value="ECO:0007669"/>
    <property type="project" value="UniProtKB-SubCell"/>
</dbReference>
<dbReference type="InterPro" id="IPR036259">
    <property type="entry name" value="MFS_trans_sf"/>
</dbReference>
<feature type="transmembrane region" description="Helical" evidence="7">
    <location>
        <begin position="263"/>
        <end position="281"/>
    </location>
</feature>
<reference evidence="10" key="1">
    <citation type="submission" date="2016-11" db="EMBL/GenBank/DDBJ databases">
        <authorList>
            <person name="Varghese N."/>
            <person name="Submissions S."/>
        </authorList>
    </citation>
    <scope>NUCLEOTIDE SEQUENCE [LARGE SCALE GENOMIC DNA]</scope>
    <source>
        <strain evidence="10">DSM 10349</strain>
    </source>
</reference>
<feature type="transmembrane region" description="Helical" evidence="7">
    <location>
        <begin position="312"/>
        <end position="336"/>
    </location>
</feature>
<proteinExistence type="predicted"/>
<gene>
    <name evidence="9" type="ORF">SAMN02745123_00860</name>
</gene>
<dbReference type="GO" id="GO:0022857">
    <property type="term" value="F:transmembrane transporter activity"/>
    <property type="evidence" value="ECO:0007669"/>
    <property type="project" value="InterPro"/>
</dbReference>
<dbReference type="Pfam" id="PF07690">
    <property type="entry name" value="MFS_1"/>
    <property type="match status" value="1"/>
</dbReference>
<organism evidence="9 10">
    <name type="scientific">Desulforamulus aeronauticus DSM 10349</name>
    <dbReference type="NCBI Taxonomy" id="1121421"/>
    <lineage>
        <taxon>Bacteria</taxon>
        <taxon>Bacillati</taxon>
        <taxon>Bacillota</taxon>
        <taxon>Clostridia</taxon>
        <taxon>Eubacteriales</taxon>
        <taxon>Peptococcaceae</taxon>
        <taxon>Desulforamulus</taxon>
    </lineage>
</organism>
<evidence type="ECO:0000256" key="1">
    <source>
        <dbReference type="ARBA" id="ARBA00004651"/>
    </source>
</evidence>
<dbReference type="NCBIfam" id="NF000245">
    <property type="entry name" value="macrolide_MefA"/>
    <property type="match status" value="1"/>
</dbReference>
<dbReference type="PANTHER" id="PTHR43266:SF10">
    <property type="entry name" value="BACILYSIN EXPORTER BACE-RELATED"/>
    <property type="match status" value="1"/>
</dbReference>
<evidence type="ECO:0000313" key="9">
    <source>
        <dbReference type="EMBL" id="SHK14246.1"/>
    </source>
</evidence>
<keyword evidence="3" id="KW-1003">Cell membrane</keyword>
<accession>A0A1M6Q2E7</accession>
<sequence>MTKQIAKWKQDFFTIWTGQAISLITSAILQMAIIFYLTEKTGSAMVLSIASLVGFLPYAVLGPAIGVLVDRYDRKKIMIGADLIIAAAGALLAIIALHMELPIWLVMVILFIRSVGTAFHSPALNAVTPLLVPEEQLTKCAGYSQSLQSISYILSPAAAAFLYSVWELNAIIAIDVLGAVIACIAVALVRIPKLTVEQQDVKGNFMKEMKEGFLVLKENKGLFALLLIGTLYMFVYMPINALYPLISMEYFAGTPVHVAITEIAYASGMLAGGLLLGLFGSYKKRIRLIAASIFTMGASLTISGLLPPSGFVIFVACCVMMGLSVPFYSGVQTALFQEKIKPEYLGRVFSLTGSIMSLAMPIGLILSGFFADSIGVNHWFLLSGILIIGIALICPLVTEVRKLDEKSKGYLPKEGVFYDRTR</sequence>
<comment type="subcellular location">
    <subcellularLocation>
        <location evidence="1">Cell membrane</location>
        <topology evidence="1">Multi-pass membrane protein</topology>
    </subcellularLocation>
</comment>
<dbReference type="NCBIfam" id="TIGR00900">
    <property type="entry name" value="2A0121"/>
    <property type="match status" value="1"/>
</dbReference>
<evidence type="ECO:0000256" key="6">
    <source>
        <dbReference type="ARBA" id="ARBA00023136"/>
    </source>
</evidence>
<feature type="transmembrane region" description="Helical" evidence="7">
    <location>
        <begin position="43"/>
        <end position="65"/>
    </location>
</feature>
<dbReference type="CDD" id="cd06173">
    <property type="entry name" value="MFS_MefA_like"/>
    <property type="match status" value="1"/>
</dbReference>
<evidence type="ECO:0000256" key="7">
    <source>
        <dbReference type="SAM" id="Phobius"/>
    </source>
</evidence>
<evidence type="ECO:0000259" key="8">
    <source>
        <dbReference type="PROSITE" id="PS50850"/>
    </source>
</evidence>
<evidence type="ECO:0000256" key="3">
    <source>
        <dbReference type="ARBA" id="ARBA00022475"/>
    </source>
</evidence>
<dbReference type="EMBL" id="FRAR01000007">
    <property type="protein sequence ID" value="SHK14246.1"/>
    <property type="molecule type" value="Genomic_DNA"/>
</dbReference>
<dbReference type="InterPro" id="IPR020846">
    <property type="entry name" value="MFS_dom"/>
</dbReference>
<keyword evidence="6 7" id="KW-0472">Membrane</keyword>